<feature type="region of interest" description="Disordered" evidence="4">
    <location>
        <begin position="1654"/>
        <end position="1676"/>
    </location>
</feature>
<dbReference type="Proteomes" id="UP000232323">
    <property type="component" value="Unassembled WGS sequence"/>
</dbReference>
<name>A0A250X670_9CHLO</name>
<dbReference type="InterPro" id="IPR023174">
    <property type="entry name" value="PDEase_CS"/>
</dbReference>
<sequence length="2033" mass="220018">MDTKCDSLQHEISRQGPIGLFTAALFHYLCNKIVDFDVCVDSQRSGFDKRRLTRLLKLEPLKVHRLGEDFGEYFTSFLSKFGFLKRLHFFSADFVHFLSVTLPALLQLISVETCGHLVLTSHVEKSHPKEQGLHDGVCHQPLCSSFPTLNLHLLGRTQGCGQSWIIAMVAAIAQEVYDIKVVKRALAGTHKEAETAASRDSAASLHAKEEHEAWELCFANKDPDRDPNKDPRCLGIPHNIGDQANKAYRSSKDQLSYPTDRFDLPDSIQQVSFLPDENGGWDAICAFYIMLDVDLSIKGYGKKLGHLLPQLKTLSSASPINLYDVFNAVWAALPTSEDTNVTKSAAETQGGGAAIRACDASHEIVGKSVMLTAKSCGIQLKGHLVKCKRFRKEDKRSGDNCWTEESDMLIFVGAPYYCSAEILQGCGLMHYNSSVGDGAASDDLFTDFMLLVEKSRAEQHLLADSQKRLLESQLCCNQMKDTISKLLLDDTSARQGEDSEDSRSPYSSPLHSGGGMPISTAISVIDRVLLGETLDPRELLHVREALVAAAASATSSNATSNLFQQSNALQTIAELGGEDQEVQLALQQLLSEGCHEVPAQEEEDTYTGASAAYPPDIWLNGQQDQQNANPSTSSSTLGSHGVILDKASQPGRQPHNASFLQLPADEEASRAVPSAWQPAGKPRAAVSSAPVSAVDVGMMPVAVVTPSRGLLRAVGDVQIITDHVQLSALRDNELAGEVTVGRSLQTGTSFSDLFKKKLASWRRGSMSFVPASFGNNLRGSGKLLSLDPDVTSGSTMHNALNPEEASGSTMHNALDPDVASGSTMHNALDPNMNQRSKEVIGAELSRKVGNKAKGMMAKIKRWVRRRRSFSRSHSSRQEPGGGVSSSAYNPRFATASMYEALTAVPAAPHFDSRMFSPTQPSVPSTTASPAEDLLLSVTHRAQLMQSGRPVILYRPAILYHAHSSAAACSSTASGQHLLPAVGSRVIGLSAHTESVTRGSSSTTAAAPAWRRLPSSQLMLPLDTTSSQRRTSFPSAPSKGYQSSEVARSVLLGLLSPRHSHHLNRSRISTYSTSTTTRDDAGTGEAPSRSASTSLPLPLPFPSNDSSVTSSTQDLGAVVSPDLSIKPTSAPLQMTGLPGGMITGMPVLNDDKTRKAQIATPTSFVATEGVSRHMNIAAGQALYGRERYMLAMSGGDAQVENMRVHRSQSDIAFPTLSLVLPASQHNKNSSSKLLSEALHRHPIETAAVTTKEHDLVWSRPLESAASEMQGRRIHYYQVEREDARPVISHIPNSTVSFTSTTSVLRMLEEPSEKVSAVLSKIERWHFDAFELAAVSDGRPLSFLAFFLFKRHGLLKRFQLDEIKLLRFLHRVEEGYPNNPYHCRIHAADVLRSLHVVLTKGGVLSALAACSYALHKQQVQSIAFGNAKDQRRSIAGTKQGGNGMATGSALMMNSTDILTQGDNFYNYKLFVCYVAAIVHDFEHRGVNNDYLIRTGDPLAIRYNDISPMENHHLAAAFQLLNENQYAFIPTTHGKLKKALRKDVIDLVLATDMKQHFALVGLFTTSKVSSTAAAGVAGPYATSRSGKTRCSQSHDTSSANASVLHCQGQYVSRAVRYGSVLSTASSFSSSTTRGQAAAVRGMTLAPPLHHDQSLLSSRQSSFGNTKSEGSRNSAQEVTAVSAADSHGALSTRSVLQGSDGLLKWAHSAGLAASAVKTTKQSRPGRSSLDLKLLTASTSSTRKDTASQPWSARRKSMVTLHQDTDVILDDAEARQLDPKPRGGDRALSRLKASTWRGDIIFGGKRPVLQVRDDSLSQHVVSKQADRDSSSSSPSNSCPRISPPHEGSDSKQHFSLVSSASHLPMRESDPATLLMTMPWDVDTQMLALKIAFKCADLGHLASILEVHRKWVSLLEEEMFLQGDLERVSGLQGGVSPLMDRTKGGITRSQCGFFNVVAMPMFSALAHVFPSAVEMLHNLNSNFEMWSNMENAAGTSASINAEAISQSVVTAEEDSAVMDGGSRSSFTRRAGSDWPTING</sequence>
<dbReference type="InterPro" id="IPR036971">
    <property type="entry name" value="PDEase_catalytic_dom_sf"/>
</dbReference>
<organism evidence="6 7">
    <name type="scientific">Chlamydomonas eustigma</name>
    <dbReference type="NCBI Taxonomy" id="1157962"/>
    <lineage>
        <taxon>Eukaryota</taxon>
        <taxon>Viridiplantae</taxon>
        <taxon>Chlorophyta</taxon>
        <taxon>core chlorophytes</taxon>
        <taxon>Chlorophyceae</taxon>
        <taxon>CS clade</taxon>
        <taxon>Chlamydomonadales</taxon>
        <taxon>Chlamydomonadaceae</taxon>
        <taxon>Chlamydomonas</taxon>
    </lineage>
</organism>
<keyword evidence="7" id="KW-1185">Reference proteome</keyword>
<evidence type="ECO:0000256" key="4">
    <source>
        <dbReference type="SAM" id="MobiDB-lite"/>
    </source>
</evidence>
<feature type="compositionally biased region" description="Basic and acidic residues" evidence="4">
    <location>
        <begin position="487"/>
        <end position="503"/>
    </location>
</feature>
<keyword evidence="1 3" id="KW-0479">Metal-binding</keyword>
<evidence type="ECO:0000313" key="7">
    <source>
        <dbReference type="Proteomes" id="UP000232323"/>
    </source>
</evidence>
<feature type="domain" description="PDEase" evidence="5">
    <location>
        <begin position="1305"/>
        <end position="1987"/>
    </location>
</feature>
<dbReference type="PROSITE" id="PS00126">
    <property type="entry name" value="PDEASE_I_1"/>
    <property type="match status" value="1"/>
</dbReference>
<dbReference type="Gene3D" id="1.10.1300.10">
    <property type="entry name" value="3'5'-cyclic nucleotide phosphodiesterase, catalytic domain"/>
    <property type="match status" value="2"/>
</dbReference>
<evidence type="ECO:0000256" key="3">
    <source>
        <dbReference type="RuleBase" id="RU363067"/>
    </source>
</evidence>
<feature type="region of interest" description="Disordered" evidence="4">
    <location>
        <begin position="1062"/>
        <end position="1113"/>
    </location>
</feature>
<feature type="region of interest" description="Disordered" evidence="4">
    <location>
        <begin position="487"/>
        <end position="514"/>
    </location>
</feature>
<accession>A0A250X670</accession>
<comment type="caution">
    <text evidence="6">The sequence shown here is derived from an EMBL/GenBank/DDBJ whole genome shotgun (WGS) entry which is preliminary data.</text>
</comment>
<feature type="compositionally biased region" description="Low complexity" evidence="4">
    <location>
        <begin position="1065"/>
        <end position="1075"/>
    </location>
</feature>
<dbReference type="SUPFAM" id="SSF109604">
    <property type="entry name" value="HD-domain/PDEase-like"/>
    <property type="match status" value="2"/>
</dbReference>
<dbReference type="Pfam" id="PF00233">
    <property type="entry name" value="PDEase_I"/>
    <property type="match status" value="2"/>
</dbReference>
<dbReference type="GO" id="GO:0007165">
    <property type="term" value="P:signal transduction"/>
    <property type="evidence" value="ECO:0007669"/>
    <property type="project" value="InterPro"/>
</dbReference>
<proteinExistence type="inferred from homology"/>
<dbReference type="EC" id="3.1.4.-" evidence="3"/>
<evidence type="ECO:0000256" key="1">
    <source>
        <dbReference type="ARBA" id="ARBA00022723"/>
    </source>
</evidence>
<dbReference type="GO" id="GO:0004114">
    <property type="term" value="F:3',5'-cyclic-nucleotide phosphodiesterase activity"/>
    <property type="evidence" value="ECO:0007669"/>
    <property type="project" value="InterPro"/>
</dbReference>
<gene>
    <name evidence="6" type="ORF">CEUSTIGMA_g5870.t1</name>
</gene>
<dbReference type="CDD" id="cd00077">
    <property type="entry name" value="HDc"/>
    <property type="match status" value="1"/>
</dbReference>
<feature type="compositionally biased region" description="Basic residues" evidence="4">
    <location>
        <begin position="864"/>
        <end position="874"/>
    </location>
</feature>
<dbReference type="OrthoDB" id="425739at2759"/>
<comment type="cofactor">
    <cofactor evidence="3">
        <name>a divalent metal cation</name>
        <dbReference type="ChEBI" id="CHEBI:60240"/>
    </cofactor>
    <text evidence="3">Binds 2 divalent metal cations per subunit. Site 1 may preferentially bind zinc ions, while site 2 has a preference for magnesium and/or manganese ions.</text>
</comment>
<feature type="region of interest" description="Disordered" evidence="4">
    <location>
        <begin position="1016"/>
        <end position="1040"/>
    </location>
</feature>
<keyword evidence="2 3" id="KW-0378">Hydrolase</keyword>
<feature type="region of interest" description="Disordered" evidence="4">
    <location>
        <begin position="1811"/>
        <end position="1848"/>
    </location>
</feature>
<feature type="compositionally biased region" description="Polar residues" evidence="4">
    <location>
        <begin position="1654"/>
        <end position="1675"/>
    </location>
</feature>
<feature type="compositionally biased region" description="Low complexity" evidence="4">
    <location>
        <begin position="1086"/>
        <end position="1106"/>
    </location>
</feature>
<dbReference type="GO" id="GO:0046872">
    <property type="term" value="F:metal ion binding"/>
    <property type="evidence" value="ECO:0007669"/>
    <property type="project" value="UniProtKB-KW"/>
</dbReference>
<feature type="compositionally biased region" description="Polar residues" evidence="4">
    <location>
        <begin position="620"/>
        <end position="638"/>
    </location>
</feature>
<protein>
    <recommendedName>
        <fullName evidence="3">Phosphodiesterase</fullName>
        <ecNumber evidence="3">3.1.4.-</ecNumber>
    </recommendedName>
</protein>
<feature type="region of interest" description="Disordered" evidence="4">
    <location>
        <begin position="864"/>
        <end position="888"/>
    </location>
</feature>
<dbReference type="PANTHER" id="PTHR11347">
    <property type="entry name" value="CYCLIC NUCLEOTIDE PHOSPHODIESTERASE"/>
    <property type="match status" value="1"/>
</dbReference>
<feature type="region of interest" description="Disordered" evidence="4">
    <location>
        <begin position="2008"/>
        <end position="2033"/>
    </location>
</feature>
<evidence type="ECO:0000259" key="5">
    <source>
        <dbReference type="PROSITE" id="PS51845"/>
    </source>
</evidence>
<dbReference type="InterPro" id="IPR003607">
    <property type="entry name" value="HD/PDEase_dom"/>
</dbReference>
<evidence type="ECO:0000256" key="2">
    <source>
        <dbReference type="ARBA" id="ARBA00022801"/>
    </source>
</evidence>
<feature type="compositionally biased region" description="Low complexity" evidence="4">
    <location>
        <begin position="1825"/>
        <end position="1835"/>
    </location>
</feature>
<comment type="similarity">
    <text evidence="3">Belongs to the cyclic nucleotide phosphodiesterase family.</text>
</comment>
<reference evidence="6 7" key="1">
    <citation type="submission" date="2017-08" db="EMBL/GenBank/DDBJ databases">
        <title>Acidophilic green algal genome provides insights into adaptation to an acidic environment.</title>
        <authorList>
            <person name="Hirooka S."/>
            <person name="Hirose Y."/>
            <person name="Kanesaki Y."/>
            <person name="Higuchi S."/>
            <person name="Fujiwara T."/>
            <person name="Onuma R."/>
            <person name="Era A."/>
            <person name="Ohbayashi R."/>
            <person name="Uzuka A."/>
            <person name="Nozaki H."/>
            <person name="Yoshikawa H."/>
            <person name="Miyagishima S.Y."/>
        </authorList>
    </citation>
    <scope>NUCLEOTIDE SEQUENCE [LARGE SCALE GENOMIC DNA]</scope>
    <source>
        <strain evidence="6 7">NIES-2499</strain>
    </source>
</reference>
<feature type="region of interest" description="Disordered" evidence="4">
    <location>
        <begin position="597"/>
        <end position="639"/>
    </location>
</feature>
<dbReference type="EMBL" id="BEGY01000032">
    <property type="protein sequence ID" value="GAX78429.1"/>
    <property type="molecule type" value="Genomic_DNA"/>
</dbReference>
<dbReference type="InterPro" id="IPR002073">
    <property type="entry name" value="PDEase_catalytic_dom"/>
</dbReference>
<evidence type="ECO:0000313" key="6">
    <source>
        <dbReference type="EMBL" id="GAX78429.1"/>
    </source>
</evidence>
<dbReference type="PROSITE" id="PS51845">
    <property type="entry name" value="PDEASE_I_2"/>
    <property type="match status" value="1"/>
</dbReference>